<evidence type="ECO:0000313" key="3">
    <source>
        <dbReference type="Proteomes" id="UP000663870"/>
    </source>
</evidence>
<evidence type="ECO:0000313" key="2">
    <source>
        <dbReference type="EMBL" id="CAF1475542.1"/>
    </source>
</evidence>
<dbReference type="EMBL" id="CAJNOL010002209">
    <property type="protein sequence ID" value="CAF1475542.1"/>
    <property type="molecule type" value="Genomic_DNA"/>
</dbReference>
<feature type="compositionally biased region" description="Polar residues" evidence="1">
    <location>
        <begin position="60"/>
        <end position="70"/>
    </location>
</feature>
<evidence type="ECO:0000256" key="1">
    <source>
        <dbReference type="SAM" id="MobiDB-lite"/>
    </source>
</evidence>
<reference evidence="2" key="1">
    <citation type="submission" date="2021-02" db="EMBL/GenBank/DDBJ databases">
        <authorList>
            <person name="Nowell W R."/>
        </authorList>
    </citation>
    <scope>NUCLEOTIDE SEQUENCE</scope>
</reference>
<sequence>MLVEKAGKFDLKSFNMRNWPIMPSRIHKYDFSDSAVIKDTFIQLINEHLKYSTTMEASTTPSINITGSNNDTHHSKEDDDKQNFYSIPPSFENHPLEYWFGTSIYTNIYPRMSSDRVLSACDFKQ</sequence>
<proteinExistence type="predicted"/>
<comment type="caution">
    <text evidence="2">The sequence shown here is derived from an EMBL/GenBank/DDBJ whole genome shotgun (WGS) entry which is preliminary data.</text>
</comment>
<name>A0A815REQ7_9BILA</name>
<organism evidence="2 3">
    <name type="scientific">Rotaria sordida</name>
    <dbReference type="NCBI Taxonomy" id="392033"/>
    <lineage>
        <taxon>Eukaryota</taxon>
        <taxon>Metazoa</taxon>
        <taxon>Spiralia</taxon>
        <taxon>Gnathifera</taxon>
        <taxon>Rotifera</taxon>
        <taxon>Eurotatoria</taxon>
        <taxon>Bdelloidea</taxon>
        <taxon>Philodinida</taxon>
        <taxon>Philodinidae</taxon>
        <taxon>Rotaria</taxon>
    </lineage>
</organism>
<keyword evidence="3" id="KW-1185">Reference proteome</keyword>
<accession>A0A815REQ7</accession>
<dbReference type="Proteomes" id="UP000663870">
    <property type="component" value="Unassembled WGS sequence"/>
</dbReference>
<feature type="compositionally biased region" description="Basic and acidic residues" evidence="1">
    <location>
        <begin position="71"/>
        <end position="82"/>
    </location>
</feature>
<dbReference type="AlphaFoldDB" id="A0A815REQ7"/>
<gene>
    <name evidence="2" type="ORF">JXQ802_LOCUS38996</name>
</gene>
<protein>
    <submittedName>
        <fullName evidence="2">Uncharacterized protein</fullName>
    </submittedName>
</protein>
<feature type="region of interest" description="Disordered" evidence="1">
    <location>
        <begin position="60"/>
        <end position="86"/>
    </location>
</feature>